<dbReference type="GO" id="GO:0005737">
    <property type="term" value="C:cytoplasm"/>
    <property type="evidence" value="ECO:0007669"/>
    <property type="project" value="UniProtKB-ARBA"/>
</dbReference>
<dbReference type="Gene3D" id="2.30.30.140">
    <property type="match status" value="1"/>
</dbReference>
<evidence type="ECO:0000259" key="2">
    <source>
        <dbReference type="SMART" id="SM00333"/>
    </source>
</evidence>
<dbReference type="PANTHER" id="PTHR22948">
    <property type="entry name" value="TUDOR DOMAIN CONTAINING PROTEIN"/>
    <property type="match status" value="1"/>
</dbReference>
<dbReference type="eggNOG" id="ENOG502S9EE">
    <property type="taxonomic scope" value="Eukaryota"/>
</dbReference>
<organism evidence="4">
    <name type="scientific">Caenorhabditis remanei</name>
    <name type="common">Caenorhabditis vulgaris</name>
    <dbReference type="NCBI Taxonomy" id="31234"/>
    <lineage>
        <taxon>Eukaryota</taxon>
        <taxon>Metazoa</taxon>
        <taxon>Ecdysozoa</taxon>
        <taxon>Nematoda</taxon>
        <taxon>Chromadorea</taxon>
        <taxon>Rhabditida</taxon>
        <taxon>Rhabditina</taxon>
        <taxon>Rhabditomorpha</taxon>
        <taxon>Rhabditoidea</taxon>
        <taxon>Rhabditidae</taxon>
        <taxon>Peloderinae</taxon>
        <taxon>Caenorhabditis</taxon>
    </lineage>
</organism>
<gene>
    <name evidence="3" type="primary">Cre-tag-250</name>
    <name evidence="3" type="ORF">CRE_26681</name>
</gene>
<sequence length="631" mass="69722">MTDGASAAKFMSGLVPSTIFDRIHSDMDVSEEMEEIREVLYEMIKKNFPMGVAATHLAEKYHEEFVSKGLGRELPEDWIQQVTAAEEFEAQTRGPITILFVRLSNTSSFKRPPINSVNVRVINTDREPTADELKKIKQRKENEPPEHAKTLSRQSSALKEGSTVSIVYADSPRRFFIRALTDDDQYEKIGTTLAEIYAQESPPSPLDSRVAIYEIVAEGAYALQDSNGTWFRVIAKQPPQSGQVLCHFVDVGVCEKFPVAAIRLLPPAVHPVMSIGAMAREVCLDINEEDALKWNNRFIDLTFETKDDGVQVPVNLTLSKFDTSTTDSTLPIVDLTNSEGSSITEILKKPSGVVRLTTPTKTASSSPVTTVTPSSTASSLTCLFDKPATIQPMTVSQMPMSAFPANAIFAAGPTDISLRQLSLDPMPDYMYTKLKEECTLPDSQLDTPPELGAFYAAFIDERWERVQCIRASKIDKQAYCVYLLDVGAFQYVRKEAMRRLNSTSPFKKMLMFKCKIGGIKPVTGGEVWSRESHEAVREFFEAACGEPVVVRFWGSGKCVEPTPPGWCQWKQLNAPAVPTCEARLSCCGRDIGDWLIACGLALPLNAPVPSPNSQSLLTFVPPPINIVGGRI</sequence>
<dbReference type="AlphaFoldDB" id="E3MKY0"/>
<accession>E3MKY0</accession>
<dbReference type="InterPro" id="IPR035437">
    <property type="entry name" value="SNase_OB-fold_sf"/>
</dbReference>
<dbReference type="Gene3D" id="2.40.50.90">
    <property type="match status" value="1"/>
</dbReference>
<feature type="domain" description="Tudor" evidence="2">
    <location>
        <begin position="447"/>
        <end position="505"/>
    </location>
</feature>
<dbReference type="SMART" id="SM00333">
    <property type="entry name" value="TUDOR"/>
    <property type="match status" value="2"/>
</dbReference>
<reference evidence="3" key="1">
    <citation type="submission" date="2007-07" db="EMBL/GenBank/DDBJ databases">
        <title>PCAP assembly of the Caenorhabditis remanei genome.</title>
        <authorList>
            <consortium name="The Caenorhabditis remanei Sequencing Consortium"/>
            <person name="Wilson R.K."/>
        </authorList>
    </citation>
    <scope>NUCLEOTIDE SEQUENCE [LARGE SCALE GENOMIC DNA]</scope>
    <source>
        <strain evidence="3">PB4641</strain>
    </source>
</reference>
<dbReference type="InParanoid" id="E3MKY0"/>
<evidence type="ECO:0000256" key="1">
    <source>
        <dbReference type="SAM" id="MobiDB-lite"/>
    </source>
</evidence>
<feature type="compositionally biased region" description="Basic and acidic residues" evidence="1">
    <location>
        <begin position="135"/>
        <end position="149"/>
    </location>
</feature>
<proteinExistence type="predicted"/>
<name>E3MKY0_CAERE</name>
<dbReference type="OMA" id="TWFRVIA"/>
<dbReference type="Pfam" id="PF00567">
    <property type="entry name" value="TUDOR"/>
    <property type="match status" value="2"/>
</dbReference>
<feature type="domain" description="Tudor" evidence="2">
    <location>
        <begin position="213"/>
        <end position="270"/>
    </location>
</feature>
<dbReference type="CDD" id="cd20379">
    <property type="entry name" value="Tudor_dTUD-like"/>
    <property type="match status" value="2"/>
</dbReference>
<dbReference type="STRING" id="31234.E3MKY0"/>
<dbReference type="SUPFAM" id="SSF63748">
    <property type="entry name" value="Tudor/PWWP/MBT"/>
    <property type="match status" value="2"/>
</dbReference>
<dbReference type="FunCoup" id="E3MKY0">
    <property type="interactions" value="132"/>
</dbReference>
<protein>
    <submittedName>
        <fullName evidence="3">CRE-TAG-250 protein</fullName>
    </submittedName>
</protein>
<evidence type="ECO:0000313" key="4">
    <source>
        <dbReference type="Proteomes" id="UP000008281"/>
    </source>
</evidence>
<dbReference type="PANTHER" id="PTHR22948:SF29">
    <property type="entry name" value="FI02030P-RELATED"/>
    <property type="match status" value="1"/>
</dbReference>
<dbReference type="OrthoDB" id="5805117at2759"/>
<dbReference type="EMBL" id="DS268453">
    <property type="protein sequence ID" value="EFP04206.1"/>
    <property type="molecule type" value="Genomic_DNA"/>
</dbReference>
<dbReference type="InterPro" id="IPR050621">
    <property type="entry name" value="Tudor_domain_containing"/>
</dbReference>
<dbReference type="HOGENOM" id="CLU_478355_0_0_1"/>
<dbReference type="Proteomes" id="UP000008281">
    <property type="component" value="Unassembled WGS sequence"/>
</dbReference>
<dbReference type="InterPro" id="IPR002999">
    <property type="entry name" value="Tudor"/>
</dbReference>
<feature type="region of interest" description="Disordered" evidence="1">
    <location>
        <begin position="135"/>
        <end position="155"/>
    </location>
</feature>
<evidence type="ECO:0000313" key="3">
    <source>
        <dbReference type="EMBL" id="EFP04206.1"/>
    </source>
</evidence>
<keyword evidence="4" id="KW-1185">Reference proteome</keyword>